<keyword evidence="3" id="KW-0479">Metal-binding</keyword>
<evidence type="ECO:0000259" key="5">
    <source>
        <dbReference type="Pfam" id="PF01814"/>
    </source>
</evidence>
<accession>A0A2S6NN37</accession>
<dbReference type="PANTHER" id="PTHR36438">
    <property type="entry name" value="IRON-SULFUR CLUSTER REPAIR PROTEIN YTFE"/>
    <property type="match status" value="1"/>
</dbReference>
<evidence type="ECO:0000256" key="3">
    <source>
        <dbReference type="ARBA" id="ARBA00022723"/>
    </source>
</evidence>
<dbReference type="RefSeq" id="WP_104517302.1">
    <property type="nucleotide sequence ID" value="NZ_NHRY01000042.1"/>
</dbReference>
<reference evidence="6 7" key="1">
    <citation type="journal article" date="2018" name="Arch. Microbiol.">
        <title>New insights into the metabolic potential of the phototrophic purple bacterium Rhodopila globiformis DSM 161(T) from its draft genome sequence and evidence for a vanadium-dependent nitrogenase.</title>
        <authorList>
            <person name="Imhoff J.F."/>
            <person name="Rahn T."/>
            <person name="Kunzel S."/>
            <person name="Neulinger S.C."/>
        </authorList>
    </citation>
    <scope>NUCLEOTIDE SEQUENCE [LARGE SCALE GENOMIC DNA]</scope>
    <source>
        <strain evidence="6 7">DSM 161</strain>
    </source>
</reference>
<evidence type="ECO:0000256" key="1">
    <source>
        <dbReference type="ARBA" id="ARBA00004496"/>
    </source>
</evidence>
<protein>
    <submittedName>
        <fullName evidence="6">Iron-sulfur cluster repair di-iron protein</fullName>
    </submittedName>
</protein>
<dbReference type="AlphaFoldDB" id="A0A2S6NN37"/>
<keyword evidence="7" id="KW-1185">Reference proteome</keyword>
<dbReference type="Gene3D" id="1.20.120.520">
    <property type="entry name" value="nmb1532 protein domain like"/>
    <property type="match status" value="1"/>
</dbReference>
<dbReference type="NCBIfam" id="TIGR03652">
    <property type="entry name" value="FeS_repair_RIC"/>
    <property type="match status" value="1"/>
</dbReference>
<keyword evidence="4" id="KW-0408">Iron</keyword>
<dbReference type="InterPro" id="IPR012312">
    <property type="entry name" value="Hemerythrin-like"/>
</dbReference>
<dbReference type="GO" id="GO:0046872">
    <property type="term" value="F:metal ion binding"/>
    <property type="evidence" value="ECO:0007669"/>
    <property type="project" value="UniProtKB-KW"/>
</dbReference>
<gene>
    <name evidence="6" type="ORF">CCS01_02720</name>
</gene>
<dbReference type="PANTHER" id="PTHR36438:SF1">
    <property type="entry name" value="IRON-SULFUR CLUSTER REPAIR PROTEIN YTFE"/>
    <property type="match status" value="1"/>
</dbReference>
<sequence length="224" mass="24633">MSATAVSEASFADRTLADIAASLPGATRVFRRSKLDFCCGGGMSLADAAAAKGLSLAALDSELAGVAALALPPERPDATEDLIALVENRYHAVHRRELPELVRLARRVEAVHRDHPAAPHGLADRLERMVGELEDHMRKEEQILFPLMRRGGHPMISQPIYVMTAEHDEHGAHLRELERLTGGFQVPEDACPTWRALYAGAQKLAEDLMDHIHIENNVLFPRFG</sequence>
<name>A0A2S6NN37_RHOGL</name>
<evidence type="ECO:0000313" key="6">
    <source>
        <dbReference type="EMBL" id="PPQ38152.1"/>
    </source>
</evidence>
<evidence type="ECO:0000256" key="2">
    <source>
        <dbReference type="ARBA" id="ARBA00022490"/>
    </source>
</evidence>
<keyword evidence="2" id="KW-0963">Cytoplasm</keyword>
<comment type="caution">
    <text evidence="6">The sequence shown here is derived from an EMBL/GenBank/DDBJ whole genome shotgun (WGS) entry which is preliminary data.</text>
</comment>
<dbReference type="Proteomes" id="UP000239724">
    <property type="component" value="Unassembled WGS sequence"/>
</dbReference>
<comment type="subcellular location">
    <subcellularLocation>
        <location evidence="1">Cytoplasm</location>
    </subcellularLocation>
</comment>
<dbReference type="GO" id="GO:0005737">
    <property type="term" value="C:cytoplasm"/>
    <property type="evidence" value="ECO:0007669"/>
    <property type="project" value="UniProtKB-SubCell"/>
</dbReference>
<dbReference type="CDD" id="cd12108">
    <property type="entry name" value="Hr-like"/>
    <property type="match status" value="1"/>
</dbReference>
<dbReference type="NCBIfam" id="NF008221">
    <property type="entry name" value="PRK10992.1"/>
    <property type="match status" value="1"/>
</dbReference>
<dbReference type="Pfam" id="PF04405">
    <property type="entry name" value="ScdA_N"/>
    <property type="match status" value="1"/>
</dbReference>
<evidence type="ECO:0000313" key="7">
    <source>
        <dbReference type="Proteomes" id="UP000239724"/>
    </source>
</evidence>
<dbReference type="EMBL" id="NHRY01000042">
    <property type="protein sequence ID" value="PPQ38152.1"/>
    <property type="molecule type" value="Genomic_DNA"/>
</dbReference>
<evidence type="ECO:0000256" key="4">
    <source>
        <dbReference type="ARBA" id="ARBA00023004"/>
    </source>
</evidence>
<dbReference type="InterPro" id="IPR019903">
    <property type="entry name" value="RIC_family"/>
</dbReference>
<dbReference type="Pfam" id="PF01814">
    <property type="entry name" value="Hemerythrin"/>
    <property type="match status" value="1"/>
</dbReference>
<proteinExistence type="predicted"/>
<organism evidence="6 7">
    <name type="scientific">Rhodopila globiformis</name>
    <name type="common">Rhodopseudomonas globiformis</name>
    <dbReference type="NCBI Taxonomy" id="1071"/>
    <lineage>
        <taxon>Bacteria</taxon>
        <taxon>Pseudomonadati</taxon>
        <taxon>Pseudomonadota</taxon>
        <taxon>Alphaproteobacteria</taxon>
        <taxon>Acetobacterales</taxon>
        <taxon>Acetobacteraceae</taxon>
        <taxon>Rhodopila</taxon>
    </lineage>
</organism>
<dbReference type="OrthoDB" id="9797132at2"/>
<feature type="domain" description="Hemerythrin-like" evidence="5">
    <location>
        <begin position="89"/>
        <end position="222"/>
    </location>
</feature>